<feature type="region of interest" description="Disordered" evidence="1">
    <location>
        <begin position="18"/>
        <end position="47"/>
    </location>
</feature>
<evidence type="ECO:0000256" key="1">
    <source>
        <dbReference type="SAM" id="MobiDB-lite"/>
    </source>
</evidence>
<gene>
    <name evidence="2" type="ORF">NGF19_20655</name>
</gene>
<accession>A0ABT0ZHY8</accession>
<name>A0ABT0ZHY8_9ACTN</name>
<reference evidence="2 3" key="1">
    <citation type="submission" date="2022-05" db="EMBL/GenBank/DDBJ databases">
        <title>Streptomyces sp. nov. RY43-2 isolated from soil of a peat swamp forest.</title>
        <authorList>
            <person name="Kanchanasin P."/>
            <person name="Tanasupawat S."/>
            <person name="Phongsopitanun W."/>
        </authorList>
    </citation>
    <scope>NUCLEOTIDE SEQUENCE [LARGE SCALE GENOMIC DNA]</scope>
    <source>
        <strain evidence="2 3">RY43-2</strain>
    </source>
</reference>
<comment type="caution">
    <text evidence="2">The sequence shown here is derived from an EMBL/GenBank/DDBJ whole genome shotgun (WGS) entry which is preliminary data.</text>
</comment>
<keyword evidence="3" id="KW-1185">Reference proteome</keyword>
<sequence>MPSDPYAVLLALLRAEAARSAKPRPHPEPLPEPEPLEDALPADKDRE</sequence>
<dbReference type="Proteomes" id="UP001523219">
    <property type="component" value="Unassembled WGS sequence"/>
</dbReference>
<organism evidence="2 3">
    <name type="scientific">Streptomyces macrolidinus</name>
    <dbReference type="NCBI Taxonomy" id="2952607"/>
    <lineage>
        <taxon>Bacteria</taxon>
        <taxon>Bacillati</taxon>
        <taxon>Actinomycetota</taxon>
        <taxon>Actinomycetes</taxon>
        <taxon>Kitasatosporales</taxon>
        <taxon>Streptomycetaceae</taxon>
        <taxon>Streptomyces</taxon>
    </lineage>
</organism>
<dbReference type="RefSeq" id="WP_252426544.1">
    <property type="nucleotide sequence ID" value="NZ_JAMWMR010000019.1"/>
</dbReference>
<evidence type="ECO:0000313" key="2">
    <source>
        <dbReference type="EMBL" id="MCN9243175.1"/>
    </source>
</evidence>
<evidence type="ECO:0000313" key="3">
    <source>
        <dbReference type="Proteomes" id="UP001523219"/>
    </source>
</evidence>
<dbReference type="EMBL" id="JAMWMR010000019">
    <property type="protein sequence ID" value="MCN9243175.1"/>
    <property type="molecule type" value="Genomic_DNA"/>
</dbReference>
<protein>
    <submittedName>
        <fullName evidence="2">Uncharacterized protein</fullName>
    </submittedName>
</protein>
<proteinExistence type="predicted"/>